<evidence type="ECO:0000256" key="1">
    <source>
        <dbReference type="SAM" id="Phobius"/>
    </source>
</evidence>
<dbReference type="Proteomes" id="UP000266861">
    <property type="component" value="Unassembled WGS sequence"/>
</dbReference>
<gene>
    <name evidence="2" type="ORF">Glove_194g57</name>
</gene>
<evidence type="ECO:0008006" key="4">
    <source>
        <dbReference type="Google" id="ProtNLM"/>
    </source>
</evidence>
<keyword evidence="1" id="KW-1133">Transmembrane helix</keyword>
<keyword evidence="1" id="KW-0472">Membrane</keyword>
<accession>A0A397IVT5</accession>
<comment type="caution">
    <text evidence="2">The sequence shown here is derived from an EMBL/GenBank/DDBJ whole genome shotgun (WGS) entry which is preliminary data.</text>
</comment>
<keyword evidence="1" id="KW-0812">Transmembrane</keyword>
<proteinExistence type="predicted"/>
<name>A0A397IVT5_9GLOM</name>
<dbReference type="AlphaFoldDB" id="A0A397IVT5"/>
<evidence type="ECO:0000313" key="3">
    <source>
        <dbReference type="Proteomes" id="UP000266861"/>
    </source>
</evidence>
<sequence>MNRLALKILKLNFIFYVVLTTFFCPNLPYNFIVNYYTIRFIYFHHALLYSHTDYHVDPEFLSHGIDCFCYSQRF</sequence>
<feature type="transmembrane region" description="Helical" evidence="1">
    <location>
        <begin position="13"/>
        <end position="32"/>
    </location>
</feature>
<dbReference type="EMBL" id="PQFF01000182">
    <property type="protein sequence ID" value="RHZ76730.1"/>
    <property type="molecule type" value="Genomic_DNA"/>
</dbReference>
<evidence type="ECO:0000313" key="2">
    <source>
        <dbReference type="EMBL" id="RHZ76730.1"/>
    </source>
</evidence>
<organism evidence="2 3">
    <name type="scientific">Diversispora epigaea</name>
    <dbReference type="NCBI Taxonomy" id="1348612"/>
    <lineage>
        <taxon>Eukaryota</taxon>
        <taxon>Fungi</taxon>
        <taxon>Fungi incertae sedis</taxon>
        <taxon>Mucoromycota</taxon>
        <taxon>Glomeromycotina</taxon>
        <taxon>Glomeromycetes</taxon>
        <taxon>Diversisporales</taxon>
        <taxon>Diversisporaceae</taxon>
        <taxon>Diversispora</taxon>
    </lineage>
</organism>
<keyword evidence="3" id="KW-1185">Reference proteome</keyword>
<protein>
    <recommendedName>
        <fullName evidence="4">Secreted protein</fullName>
    </recommendedName>
</protein>
<reference evidence="2 3" key="1">
    <citation type="submission" date="2018-08" db="EMBL/GenBank/DDBJ databases">
        <title>Genome and evolution of the arbuscular mycorrhizal fungus Diversispora epigaea (formerly Glomus versiforme) and its bacterial endosymbionts.</title>
        <authorList>
            <person name="Sun X."/>
            <person name="Fei Z."/>
            <person name="Harrison M."/>
        </authorList>
    </citation>
    <scope>NUCLEOTIDE SEQUENCE [LARGE SCALE GENOMIC DNA]</scope>
    <source>
        <strain evidence="2 3">IT104</strain>
    </source>
</reference>